<dbReference type="Pfam" id="PF00669">
    <property type="entry name" value="Flagellin_N"/>
    <property type="match status" value="1"/>
</dbReference>
<protein>
    <submittedName>
        <fullName evidence="2">Flagellar hook-associated protein 3</fullName>
    </submittedName>
</protein>
<dbReference type="SUPFAM" id="SSF64518">
    <property type="entry name" value="Phase 1 flagellin"/>
    <property type="match status" value="1"/>
</dbReference>
<dbReference type="InterPro" id="IPR013384">
    <property type="entry name" value="Flagell_FlgL"/>
</dbReference>
<dbReference type="NCBIfam" id="TIGR02550">
    <property type="entry name" value="flagell_flgL"/>
    <property type="match status" value="1"/>
</dbReference>
<keyword evidence="2" id="KW-0282">Flagellum</keyword>
<feature type="domain" description="Flagellin N-terminal" evidence="1">
    <location>
        <begin position="5"/>
        <end position="128"/>
    </location>
</feature>
<name>A0A7K3W0G8_9ACTN</name>
<reference evidence="2 3" key="1">
    <citation type="submission" date="2020-02" db="EMBL/GenBank/DDBJ databases">
        <title>Geodermatophilus sabuli CPCC 205279 I12A-02694.</title>
        <authorList>
            <person name="Jiang Z."/>
        </authorList>
    </citation>
    <scope>NUCLEOTIDE SEQUENCE [LARGE SCALE GENOMIC DNA]</scope>
    <source>
        <strain evidence="2 3">I12A-02694</strain>
    </source>
</reference>
<evidence type="ECO:0000259" key="1">
    <source>
        <dbReference type="Pfam" id="PF00669"/>
    </source>
</evidence>
<evidence type="ECO:0000313" key="2">
    <source>
        <dbReference type="EMBL" id="NEK57843.1"/>
    </source>
</evidence>
<dbReference type="Proteomes" id="UP000470246">
    <property type="component" value="Unassembled WGS sequence"/>
</dbReference>
<sequence length="294" mass="31012">MRITQRAVALTSLQGLNRNLDAVGRLQQQLTSGRLISNPSDSPTGANRAMQTRSEQAATAQQARNISDAKSWLESSDSTIQGMLDMVRKVRDLTVQGASTGSSSESSRSAIATEVASLREALVGLANRNVQGRPIFGGVTPGTAAYAADGTYVGQAGPPITRRVSDVEQIRIDITGPEAFVSADGEDLFAVVGAIAGDVVTDPDKLSDHLNSLDAVMNTMLGALADIGTRSKRIEGAQQINTDLSLSLSSLLAETENIDLPKTIMDLEMQKVGYEAALAATAKALQPTLVDFLR</sequence>
<accession>A0A7K3W0G8</accession>
<organism evidence="2 3">
    <name type="scientific">Geodermatophilus sabuli</name>
    <dbReference type="NCBI Taxonomy" id="1564158"/>
    <lineage>
        <taxon>Bacteria</taxon>
        <taxon>Bacillati</taxon>
        <taxon>Actinomycetota</taxon>
        <taxon>Actinomycetes</taxon>
        <taxon>Geodermatophilales</taxon>
        <taxon>Geodermatophilaceae</taxon>
        <taxon>Geodermatophilus</taxon>
    </lineage>
</organism>
<dbReference type="AlphaFoldDB" id="A0A7K3W0G8"/>
<keyword evidence="2" id="KW-0966">Cell projection</keyword>
<dbReference type="InterPro" id="IPR001029">
    <property type="entry name" value="Flagellin_N"/>
</dbReference>
<dbReference type="GO" id="GO:0009424">
    <property type="term" value="C:bacterial-type flagellum hook"/>
    <property type="evidence" value="ECO:0007669"/>
    <property type="project" value="InterPro"/>
</dbReference>
<dbReference type="EMBL" id="JAAGWF010000008">
    <property type="protein sequence ID" value="NEK57843.1"/>
    <property type="molecule type" value="Genomic_DNA"/>
</dbReference>
<gene>
    <name evidence="2" type="primary">flgL</name>
    <name evidence="2" type="ORF">GCU56_08160</name>
</gene>
<keyword evidence="3" id="KW-1185">Reference proteome</keyword>
<dbReference type="GO" id="GO:0071973">
    <property type="term" value="P:bacterial-type flagellum-dependent cell motility"/>
    <property type="evidence" value="ECO:0007669"/>
    <property type="project" value="InterPro"/>
</dbReference>
<keyword evidence="2" id="KW-0969">Cilium</keyword>
<dbReference type="RefSeq" id="WP_163481012.1">
    <property type="nucleotide sequence ID" value="NZ_JAAGWF010000008.1"/>
</dbReference>
<dbReference type="Gene3D" id="1.20.1330.10">
    <property type="entry name" value="f41 fragment of flagellin, N-terminal domain"/>
    <property type="match status" value="1"/>
</dbReference>
<dbReference type="InterPro" id="IPR001492">
    <property type="entry name" value="Flagellin"/>
</dbReference>
<dbReference type="PANTHER" id="PTHR42792:SF1">
    <property type="entry name" value="FLAGELLAR HOOK-ASSOCIATED PROTEIN 3"/>
    <property type="match status" value="1"/>
</dbReference>
<comment type="caution">
    <text evidence="2">The sequence shown here is derived from an EMBL/GenBank/DDBJ whole genome shotgun (WGS) entry which is preliminary data.</text>
</comment>
<evidence type="ECO:0000313" key="3">
    <source>
        <dbReference type="Proteomes" id="UP000470246"/>
    </source>
</evidence>
<dbReference type="PANTHER" id="PTHR42792">
    <property type="entry name" value="FLAGELLIN"/>
    <property type="match status" value="1"/>
</dbReference>
<dbReference type="GO" id="GO:0005198">
    <property type="term" value="F:structural molecule activity"/>
    <property type="evidence" value="ECO:0007669"/>
    <property type="project" value="InterPro"/>
</dbReference>
<proteinExistence type="predicted"/>